<gene>
    <name evidence="3" type="ORF">GCM10011585_10970</name>
</gene>
<feature type="transmembrane region" description="Helical" evidence="1">
    <location>
        <begin position="131"/>
        <end position="151"/>
    </location>
</feature>
<reference evidence="3" key="1">
    <citation type="journal article" date="2014" name="Int. J. Syst. Evol. Microbiol.">
        <title>Complete genome sequence of Corynebacterium casei LMG S-19264T (=DSM 44701T), isolated from a smear-ripened cheese.</title>
        <authorList>
            <consortium name="US DOE Joint Genome Institute (JGI-PGF)"/>
            <person name="Walter F."/>
            <person name="Albersmeier A."/>
            <person name="Kalinowski J."/>
            <person name="Ruckert C."/>
        </authorList>
    </citation>
    <scope>NUCLEOTIDE SEQUENCE</scope>
    <source>
        <strain evidence="3">CGMCC 1.12997</strain>
    </source>
</reference>
<feature type="transmembrane region" description="Helical" evidence="1">
    <location>
        <begin position="96"/>
        <end position="119"/>
    </location>
</feature>
<dbReference type="PANTHER" id="PTHR33741">
    <property type="entry name" value="TRANSMEMBRANE PROTEIN DDB_G0269096-RELATED"/>
    <property type="match status" value="1"/>
</dbReference>
<dbReference type="EMBL" id="BMGT01000001">
    <property type="protein sequence ID" value="GGG70604.1"/>
    <property type="molecule type" value="Genomic_DNA"/>
</dbReference>
<dbReference type="Pfam" id="PF04982">
    <property type="entry name" value="TM_HPP"/>
    <property type="match status" value="1"/>
</dbReference>
<keyword evidence="4" id="KW-1185">Reference proteome</keyword>
<feature type="transmembrane region" description="Helical" evidence="1">
    <location>
        <begin position="41"/>
        <end position="62"/>
    </location>
</feature>
<evidence type="ECO:0000313" key="3">
    <source>
        <dbReference type="EMBL" id="GGG70604.1"/>
    </source>
</evidence>
<keyword evidence="1" id="KW-0812">Transmembrane</keyword>
<name>A0A917H8Y7_9BACT</name>
<reference evidence="3" key="2">
    <citation type="submission" date="2020-09" db="EMBL/GenBank/DDBJ databases">
        <authorList>
            <person name="Sun Q."/>
            <person name="Zhou Y."/>
        </authorList>
    </citation>
    <scope>NUCLEOTIDE SEQUENCE</scope>
    <source>
        <strain evidence="3">CGMCC 1.12997</strain>
    </source>
</reference>
<protein>
    <recommendedName>
        <fullName evidence="2">HPP transmembrane region domain-containing protein</fullName>
    </recommendedName>
</protein>
<feature type="domain" description="HPP transmembrane region" evidence="2">
    <location>
        <begin position="45"/>
        <end position="199"/>
    </location>
</feature>
<dbReference type="AlphaFoldDB" id="A0A917H8Y7"/>
<dbReference type="RefSeq" id="WP_188553078.1">
    <property type="nucleotide sequence ID" value="NZ_BMGT01000001.1"/>
</dbReference>
<feature type="transmembrane region" description="Helical" evidence="1">
    <location>
        <begin position="68"/>
        <end position="84"/>
    </location>
</feature>
<comment type="caution">
    <text evidence="3">The sequence shown here is derived from an EMBL/GenBank/DDBJ whole genome shotgun (WGS) entry which is preliminary data.</text>
</comment>
<proteinExistence type="predicted"/>
<evidence type="ECO:0000256" key="1">
    <source>
        <dbReference type="SAM" id="Phobius"/>
    </source>
</evidence>
<dbReference type="InterPro" id="IPR058581">
    <property type="entry name" value="TM_HPP"/>
</dbReference>
<evidence type="ECO:0000259" key="2">
    <source>
        <dbReference type="Pfam" id="PF04982"/>
    </source>
</evidence>
<evidence type="ECO:0000313" key="4">
    <source>
        <dbReference type="Proteomes" id="UP000647241"/>
    </source>
</evidence>
<keyword evidence="1" id="KW-0472">Membrane</keyword>
<dbReference type="PANTHER" id="PTHR33741:SF5">
    <property type="entry name" value="TRANSMEMBRANE PROTEIN DDB_G0269096-RELATED"/>
    <property type="match status" value="1"/>
</dbReference>
<dbReference type="Proteomes" id="UP000647241">
    <property type="component" value="Unassembled WGS sequence"/>
</dbReference>
<dbReference type="InterPro" id="IPR007065">
    <property type="entry name" value="HPP"/>
</dbReference>
<accession>A0A917H8Y7</accession>
<organism evidence="3 4">
    <name type="scientific">Edaphobacter dinghuensis</name>
    <dbReference type="NCBI Taxonomy" id="1560005"/>
    <lineage>
        <taxon>Bacteria</taxon>
        <taxon>Pseudomonadati</taxon>
        <taxon>Acidobacteriota</taxon>
        <taxon>Terriglobia</taxon>
        <taxon>Terriglobales</taxon>
        <taxon>Acidobacteriaceae</taxon>
        <taxon>Edaphobacter</taxon>
    </lineage>
</organism>
<sequence length="210" mass="22933">MHRSRHQSWFAEEEHHAALHVEEFLRRIRLDWLLRHLPPRLVWAGYVFINSFITIAILSLLAGFTGSPFVFPSLGPTAYLFFFAPMGKSSSPRHAILGHAIGLICGYAAYVVMGSHGFAVTSLGEVSWREVMAAALSLAATGAIMVLLRVSHPPAGATTLIVSLGILTKPEYLVIIEVAVILLTAQAWAINRVAGLDYPLWEKSTTDSAA</sequence>
<keyword evidence="1" id="KW-1133">Transmembrane helix</keyword>